<feature type="transmembrane region" description="Helical" evidence="1">
    <location>
        <begin position="103"/>
        <end position="123"/>
    </location>
</feature>
<sequence length="233" mass="26062">MTVLFLALGIAIGKYKCYWLISGYNTASNEARQKIDIENVGKNLAKMSYIVAGINFLGALAAYFLQAGISVLVCILLMLIVIFYYAWKVQKYDHSSNSKAAKIILAITIVFVIAINIPIFYAANKSSEVEILKESLKITGTYGKTMKKESITEIKLIDNIPEIKMRTNGISLGKIQKGNYKIEGINKGVLFLEDSNGPFIQITTKTYTVFINYKDDSKTTDLYDKLSSEFNIK</sequence>
<evidence type="ECO:0000313" key="3">
    <source>
        <dbReference type="Proteomes" id="UP001519308"/>
    </source>
</evidence>
<dbReference type="Proteomes" id="UP001519308">
    <property type="component" value="Unassembled WGS sequence"/>
</dbReference>
<evidence type="ECO:0000256" key="1">
    <source>
        <dbReference type="SAM" id="Phobius"/>
    </source>
</evidence>
<protein>
    <recommendedName>
        <fullName evidence="4">Bacterial Pleckstrin homology domain-containing protein</fullName>
    </recommendedName>
</protein>
<organism evidence="2 3">
    <name type="scientific">Clostridium punense</name>
    <dbReference type="NCBI Taxonomy" id="1054297"/>
    <lineage>
        <taxon>Bacteria</taxon>
        <taxon>Bacillati</taxon>
        <taxon>Bacillota</taxon>
        <taxon>Clostridia</taxon>
        <taxon>Eubacteriales</taxon>
        <taxon>Clostridiaceae</taxon>
        <taxon>Clostridium</taxon>
    </lineage>
</organism>
<evidence type="ECO:0008006" key="4">
    <source>
        <dbReference type="Google" id="ProtNLM"/>
    </source>
</evidence>
<keyword evidence="1" id="KW-0472">Membrane</keyword>
<feature type="transmembrane region" description="Helical" evidence="1">
    <location>
        <begin position="63"/>
        <end position="87"/>
    </location>
</feature>
<reference evidence="2 3" key="1">
    <citation type="submission" date="2021-03" db="EMBL/GenBank/DDBJ databases">
        <title>Genomic Encyclopedia of Type Strains, Phase IV (KMG-IV): sequencing the most valuable type-strain genomes for metagenomic binning, comparative biology and taxonomic classification.</title>
        <authorList>
            <person name="Goeker M."/>
        </authorList>
    </citation>
    <scope>NUCLEOTIDE SEQUENCE [LARGE SCALE GENOMIC DNA]</scope>
    <source>
        <strain evidence="2 3">DSM 28650</strain>
    </source>
</reference>
<gene>
    <name evidence="2" type="ORF">J2Z44_003615</name>
</gene>
<keyword evidence="1" id="KW-1133">Transmembrane helix</keyword>
<dbReference type="RefSeq" id="WP_021282989.1">
    <property type="nucleotide sequence ID" value="NZ_JAGGLL010000037.1"/>
</dbReference>
<keyword evidence="1" id="KW-0812">Transmembrane</keyword>
<comment type="caution">
    <text evidence="2">The sequence shown here is derived from an EMBL/GenBank/DDBJ whole genome shotgun (WGS) entry which is preliminary data.</text>
</comment>
<evidence type="ECO:0000313" key="2">
    <source>
        <dbReference type="EMBL" id="MBP2023773.1"/>
    </source>
</evidence>
<accession>A0ABS4K7L2</accession>
<dbReference type="EMBL" id="JAGGLL010000037">
    <property type="protein sequence ID" value="MBP2023773.1"/>
    <property type="molecule type" value="Genomic_DNA"/>
</dbReference>
<keyword evidence="3" id="KW-1185">Reference proteome</keyword>
<dbReference type="InterPro" id="IPR017259">
    <property type="entry name" value="UCP037672"/>
</dbReference>
<dbReference type="Pfam" id="PF12650">
    <property type="entry name" value="DUF3784"/>
    <property type="match status" value="1"/>
</dbReference>
<proteinExistence type="predicted"/>
<name>A0ABS4K7L2_9CLOT</name>